<protein>
    <submittedName>
        <fullName evidence="3">T9SS type A sorting domain-containing protein</fullName>
    </submittedName>
</protein>
<dbReference type="InterPro" id="IPR015943">
    <property type="entry name" value="WD40/YVTN_repeat-like_dom_sf"/>
</dbReference>
<dbReference type="OrthoDB" id="1493708at2"/>
<feature type="signal peptide" evidence="1">
    <location>
        <begin position="1"/>
        <end position="18"/>
    </location>
</feature>
<feature type="chain" id="PRO_5018769495" evidence="1">
    <location>
        <begin position="19"/>
        <end position="1000"/>
    </location>
</feature>
<organism evidence="3 4">
    <name type="scientific">Hymenobacter gummosus</name>
    <dbReference type="NCBI Taxonomy" id="1776032"/>
    <lineage>
        <taxon>Bacteria</taxon>
        <taxon>Pseudomonadati</taxon>
        <taxon>Bacteroidota</taxon>
        <taxon>Cytophagia</taxon>
        <taxon>Cytophagales</taxon>
        <taxon>Hymenobacteraceae</taxon>
        <taxon>Hymenobacter</taxon>
    </lineage>
</organism>
<dbReference type="SUPFAM" id="SSF50969">
    <property type="entry name" value="YVTN repeat-like/Quinoprotein amine dehydrogenase"/>
    <property type="match status" value="1"/>
</dbReference>
<reference evidence="3 4" key="1">
    <citation type="submission" date="2018-12" db="EMBL/GenBank/DDBJ databases">
        <title>Hymenobacter gummosus sp. nov., isolated from a spring.</title>
        <authorList>
            <person name="Nie L."/>
        </authorList>
    </citation>
    <scope>NUCLEOTIDE SEQUENCE [LARGE SCALE GENOMIC DNA]</scope>
    <source>
        <strain evidence="3 4">KCTC 52166</strain>
    </source>
</reference>
<evidence type="ECO:0000313" key="3">
    <source>
        <dbReference type="EMBL" id="RTQ52240.1"/>
    </source>
</evidence>
<keyword evidence="4" id="KW-1185">Reference proteome</keyword>
<evidence type="ECO:0000259" key="2">
    <source>
        <dbReference type="Pfam" id="PF18962"/>
    </source>
</evidence>
<dbReference type="NCBIfam" id="TIGR04183">
    <property type="entry name" value="Por_Secre_tail"/>
    <property type="match status" value="1"/>
</dbReference>
<dbReference type="InterPro" id="IPR011044">
    <property type="entry name" value="Quino_amine_DH_bsu"/>
</dbReference>
<proteinExistence type="predicted"/>
<dbReference type="InterPro" id="IPR026444">
    <property type="entry name" value="Secre_tail"/>
</dbReference>
<dbReference type="RefSeq" id="WP_126691898.1">
    <property type="nucleotide sequence ID" value="NZ_RXOF01000002.1"/>
</dbReference>
<accession>A0A3S0HQG0</accession>
<dbReference type="Gene3D" id="2.130.10.10">
    <property type="entry name" value="YVTN repeat-like/Quinoprotein amine dehydrogenase"/>
    <property type="match status" value="1"/>
</dbReference>
<dbReference type="EMBL" id="RXOF01000002">
    <property type="protein sequence ID" value="RTQ52240.1"/>
    <property type="molecule type" value="Genomic_DNA"/>
</dbReference>
<keyword evidence="1" id="KW-0732">Signal</keyword>
<dbReference type="AlphaFoldDB" id="A0A3S0HQG0"/>
<name>A0A3S0HQG0_9BACT</name>
<feature type="domain" description="Secretion system C-terminal sorting" evidence="2">
    <location>
        <begin position="922"/>
        <end position="999"/>
    </location>
</feature>
<comment type="caution">
    <text evidence="3">The sequence shown here is derived from an EMBL/GenBank/DDBJ whole genome shotgun (WGS) entry which is preliminary data.</text>
</comment>
<dbReference type="Pfam" id="PF18962">
    <property type="entry name" value="Por_Secre_tail"/>
    <property type="match status" value="1"/>
</dbReference>
<gene>
    <name evidence="3" type="ORF">EJV47_04230</name>
</gene>
<sequence>MKHFFALALSLCLGTAFGQNQDQNWYFGGNSGLRFNTAPAAPTVLSNGQLFSYEANATISDAAGNLQLYTNAVTVWDRNHTAMPGGPLVGGFQSATQGALILPAPGNPSQYYIFVVDAAENAYAGGLRYSIVDMTLRGGLGDLTATKNVVVSTPSPQLTEKLTAVRHANGRDYWVLVHGWQDSRFHAYLLSPAGLAATPVTTTIGIVHTGGGGGIANGVGYMKASPNGQLLAVAIRDAAFELFDFSNSTGQVSNLRRLYTSFGDRVYGVAFSPDNTKLYTTDLSTGVYQFDLTAGSTTRQFIGSTPGQSGALTLAPDGRIYVAAHNTNRLSAITNPNGAGAASGFVSQYVTLTGTSQIGLPNFPNAFPLVVNEWTGAVSTTYTDPANWSAGYVPIASDDVTIPATAIRMPVLSATAAAASFTVASGASMTVATGGELTLGRSLTNNGTFGGDGTLRMGANSATQMLGSSAVRIANLTVPLGPAQVVQNLDVQVPLSVTRVLTLSSNLTMSGNGTLTLTSDATGTAMVVNNNGAVVGRATVQRYLDPSLNPGLGYRHLAAPVSGTTMADLATAAFAPVFNPAYNTSPTPGTVTPFPTVYGYDQGRLTTSTATGMSDFDKGWFSPGGATDGMVAGLGYTVNLAAGQTVDFVGTLGNGSLTMSNLGRGPQAEAGWHLLGNPYPAPLDWTTLFASSSGLTNAVYVYKSSGQYTGRYASFVNGVGANGGTSTIPLGQAFFVRTLAGQTGGVTFSNAARVTSYQNPAVQRGQETRPLIALELQAPTGQRDEAVVYAETGATAGFDAAFDALKITAGGLPLLSLPAGNADELAISGLPALGSTAQVIPLTVRVAAAGTYSLTAARLLNLPAGCRVSLLDAQTGTSTPLTAQAAYSFSAAAGAQPGRFSLVIDPARPTATTGALAQQVSLYPNPAHGQLWLTLPAAYAQRPVQVKMLNALGQTVLTQTLPAGRAAAAALNLPATLTKGVYSVRIQLPEAVVDKRVVIE</sequence>
<evidence type="ECO:0000256" key="1">
    <source>
        <dbReference type="SAM" id="SignalP"/>
    </source>
</evidence>
<evidence type="ECO:0000313" key="4">
    <source>
        <dbReference type="Proteomes" id="UP000282184"/>
    </source>
</evidence>
<dbReference type="Proteomes" id="UP000282184">
    <property type="component" value="Unassembled WGS sequence"/>
</dbReference>